<evidence type="ECO:0000313" key="5">
    <source>
        <dbReference type="Proteomes" id="UP001370490"/>
    </source>
</evidence>
<evidence type="ECO:0000256" key="1">
    <source>
        <dbReference type="ARBA" id="ARBA00023013"/>
    </source>
</evidence>
<dbReference type="GO" id="GO:0005634">
    <property type="term" value="C:nucleus"/>
    <property type="evidence" value="ECO:0007669"/>
    <property type="project" value="TreeGrafter"/>
</dbReference>
<sequence>MATAEECPRAVSENDHIQERSKEVTGEQKEAERERKIIISCHLELKIPPRVEFNALEEEEEEGIKTPTSTDHKIQRILECPPAPRKPKPKSLQVTRRRSSANSCRRQIFLNLSNEIDSLFPLAVRASFSSKIRKVRKEDVRCVEHWGGIDFWEEMWDILSMDFPTGVMMNPPTKTSSVTARGNDILKVAESFRLKTCALSRVSCFRPN</sequence>
<reference evidence="4 5" key="1">
    <citation type="submission" date="2023-12" db="EMBL/GenBank/DDBJ databases">
        <title>A high-quality genome assembly for Dillenia turbinata (Dilleniales).</title>
        <authorList>
            <person name="Chanderbali A."/>
        </authorList>
    </citation>
    <scope>NUCLEOTIDE SEQUENCE [LARGE SCALE GENOMIC DNA]</scope>
    <source>
        <strain evidence="4">LSX21</strain>
        <tissue evidence="4">Leaf</tissue>
    </source>
</reference>
<accession>A0AAN8V5C1</accession>
<feature type="region of interest" description="Disordered" evidence="3">
    <location>
        <begin position="80"/>
        <end position="99"/>
    </location>
</feature>
<proteinExistence type="predicted"/>
<feature type="compositionally biased region" description="Basic residues" evidence="3">
    <location>
        <begin position="85"/>
        <end position="99"/>
    </location>
</feature>
<dbReference type="PANTHER" id="PTHR33142:SF66">
    <property type="entry name" value="CYCLIN-DEPENDENT PROTEIN KINASE INHIBITOR SMR3"/>
    <property type="match status" value="1"/>
</dbReference>
<dbReference type="EMBL" id="JBAMMX010000015">
    <property type="protein sequence ID" value="KAK6926964.1"/>
    <property type="molecule type" value="Genomic_DNA"/>
</dbReference>
<evidence type="ECO:0000256" key="3">
    <source>
        <dbReference type="SAM" id="MobiDB-lite"/>
    </source>
</evidence>
<dbReference type="GO" id="GO:0004860">
    <property type="term" value="F:protein kinase inhibitor activity"/>
    <property type="evidence" value="ECO:0007669"/>
    <property type="project" value="UniProtKB-KW"/>
</dbReference>
<comment type="caution">
    <text evidence="4">The sequence shown here is derived from an EMBL/GenBank/DDBJ whole genome shotgun (WGS) entry which is preliminary data.</text>
</comment>
<feature type="region of interest" description="Disordered" evidence="3">
    <location>
        <begin position="1"/>
        <end position="33"/>
    </location>
</feature>
<keyword evidence="1" id="KW-0649">Protein kinase inhibitor</keyword>
<dbReference type="GO" id="GO:0032875">
    <property type="term" value="P:regulation of DNA endoreduplication"/>
    <property type="evidence" value="ECO:0007669"/>
    <property type="project" value="InterPro"/>
</dbReference>
<name>A0AAN8V5C1_9MAGN</name>
<dbReference type="AlphaFoldDB" id="A0AAN8V5C1"/>
<gene>
    <name evidence="4" type="ORF">RJ641_008683</name>
</gene>
<dbReference type="Proteomes" id="UP001370490">
    <property type="component" value="Unassembled WGS sequence"/>
</dbReference>
<organism evidence="4 5">
    <name type="scientific">Dillenia turbinata</name>
    <dbReference type="NCBI Taxonomy" id="194707"/>
    <lineage>
        <taxon>Eukaryota</taxon>
        <taxon>Viridiplantae</taxon>
        <taxon>Streptophyta</taxon>
        <taxon>Embryophyta</taxon>
        <taxon>Tracheophyta</taxon>
        <taxon>Spermatophyta</taxon>
        <taxon>Magnoliopsida</taxon>
        <taxon>eudicotyledons</taxon>
        <taxon>Gunneridae</taxon>
        <taxon>Pentapetalae</taxon>
        <taxon>Dilleniales</taxon>
        <taxon>Dilleniaceae</taxon>
        <taxon>Dillenia</taxon>
    </lineage>
</organism>
<protein>
    <submittedName>
        <fullName evidence="4">Uncharacterized protein</fullName>
    </submittedName>
</protein>
<evidence type="ECO:0000313" key="4">
    <source>
        <dbReference type="EMBL" id="KAK6926964.1"/>
    </source>
</evidence>
<keyword evidence="5" id="KW-1185">Reference proteome</keyword>
<evidence type="ECO:0000256" key="2">
    <source>
        <dbReference type="ARBA" id="ARBA00023306"/>
    </source>
</evidence>
<dbReference type="PANTHER" id="PTHR33142">
    <property type="entry name" value="CYCLIN-DEPENDENT PROTEIN KINASE INHIBITOR SMR13"/>
    <property type="match status" value="1"/>
</dbReference>
<keyword evidence="2" id="KW-0131">Cell cycle</keyword>
<dbReference type="InterPro" id="IPR040389">
    <property type="entry name" value="SMR"/>
</dbReference>